<dbReference type="AlphaFoldDB" id="A0A7D9LVD0"/>
<comment type="caution">
    <text evidence="1">The sequence shown here is derived from an EMBL/GenBank/DDBJ whole genome shotgun (WGS) entry which is preliminary data.</text>
</comment>
<accession>A0A7D9LVD0</accession>
<reference evidence="1" key="1">
    <citation type="submission" date="2020-04" db="EMBL/GenBank/DDBJ databases">
        <authorList>
            <person name="Alioto T."/>
            <person name="Alioto T."/>
            <person name="Gomez Garrido J."/>
        </authorList>
    </citation>
    <scope>NUCLEOTIDE SEQUENCE</scope>
    <source>
        <strain evidence="1">A484AB</strain>
    </source>
</reference>
<evidence type="ECO:0000313" key="1">
    <source>
        <dbReference type="EMBL" id="CAB4039018.1"/>
    </source>
</evidence>
<keyword evidence="2" id="KW-1185">Reference proteome</keyword>
<organism evidence="1 2">
    <name type="scientific">Paramuricea clavata</name>
    <name type="common">Red gorgonian</name>
    <name type="synonym">Violescent sea-whip</name>
    <dbReference type="NCBI Taxonomy" id="317549"/>
    <lineage>
        <taxon>Eukaryota</taxon>
        <taxon>Metazoa</taxon>
        <taxon>Cnidaria</taxon>
        <taxon>Anthozoa</taxon>
        <taxon>Octocorallia</taxon>
        <taxon>Malacalcyonacea</taxon>
        <taxon>Plexauridae</taxon>
        <taxon>Paramuricea</taxon>
    </lineage>
</organism>
<evidence type="ECO:0000313" key="2">
    <source>
        <dbReference type="Proteomes" id="UP001152795"/>
    </source>
</evidence>
<dbReference type="Proteomes" id="UP001152795">
    <property type="component" value="Unassembled WGS sequence"/>
</dbReference>
<sequence>MPRLGGPYDWGNPWEGTEFEDIIDELIEKTDENREQLDKIQATLDSLKYDFEAFKNDIIKTVVNIYKNLNEMQ</sequence>
<gene>
    <name evidence="1" type="ORF">PACLA_8A045526</name>
</gene>
<name>A0A7D9LVD0_PARCT</name>
<protein>
    <submittedName>
        <fullName evidence="1">Uncharacterized protein</fullName>
    </submittedName>
</protein>
<proteinExistence type="predicted"/>
<dbReference type="EMBL" id="CACRXK020024863">
    <property type="protein sequence ID" value="CAB4039018.1"/>
    <property type="molecule type" value="Genomic_DNA"/>
</dbReference>